<protein>
    <recommendedName>
        <fullName evidence="4">Carboxypeptidase regulatory-like domain-containing protein</fullName>
    </recommendedName>
</protein>
<feature type="chain" id="PRO_5022074943" description="Carboxypeptidase regulatory-like domain-containing protein" evidence="1">
    <location>
        <begin position="20"/>
        <end position="131"/>
    </location>
</feature>
<reference evidence="2 3" key="1">
    <citation type="submission" date="2019-02" db="EMBL/GenBank/DDBJ databases">
        <title>Deep-cultivation of Planctomycetes and their phenomic and genomic characterization uncovers novel biology.</title>
        <authorList>
            <person name="Wiegand S."/>
            <person name="Jogler M."/>
            <person name="Boedeker C."/>
            <person name="Pinto D."/>
            <person name="Vollmers J."/>
            <person name="Rivas-Marin E."/>
            <person name="Kohn T."/>
            <person name="Peeters S.H."/>
            <person name="Heuer A."/>
            <person name="Rast P."/>
            <person name="Oberbeckmann S."/>
            <person name="Bunk B."/>
            <person name="Jeske O."/>
            <person name="Meyerdierks A."/>
            <person name="Storesund J.E."/>
            <person name="Kallscheuer N."/>
            <person name="Luecker S."/>
            <person name="Lage O.M."/>
            <person name="Pohl T."/>
            <person name="Merkel B.J."/>
            <person name="Hornburger P."/>
            <person name="Mueller R.-W."/>
            <person name="Bruemmer F."/>
            <person name="Labrenz M."/>
            <person name="Spormann A.M."/>
            <person name="Op den Camp H."/>
            <person name="Overmann J."/>
            <person name="Amann R."/>
            <person name="Jetten M.S.M."/>
            <person name="Mascher T."/>
            <person name="Medema M.H."/>
            <person name="Devos D.P."/>
            <person name="Kaster A.-K."/>
            <person name="Ovreas L."/>
            <person name="Rohde M."/>
            <person name="Galperin M.Y."/>
            <person name="Jogler C."/>
        </authorList>
    </citation>
    <scope>NUCLEOTIDE SEQUENCE [LARGE SCALE GENOMIC DNA]</scope>
    <source>
        <strain evidence="2 3">EC9</strain>
    </source>
</reference>
<name>A0A517LW84_9BACT</name>
<evidence type="ECO:0000313" key="2">
    <source>
        <dbReference type="EMBL" id="QDS86882.1"/>
    </source>
</evidence>
<dbReference type="EMBL" id="CP036261">
    <property type="protein sequence ID" value="QDS86882.1"/>
    <property type="molecule type" value="Genomic_DNA"/>
</dbReference>
<feature type="signal peptide" evidence="1">
    <location>
        <begin position="1"/>
        <end position="19"/>
    </location>
</feature>
<keyword evidence="1" id="KW-0732">Signal</keyword>
<dbReference type="Proteomes" id="UP000319557">
    <property type="component" value="Chromosome"/>
</dbReference>
<sequence precursor="true">MLPRIWLILLVASSAISLGCTQENSEPTRVDVSGEVMIDGKPLPKGFIYFKTIAEGVIDSTEIVDGKYAGQVEPGSRRVEIVAYRPVSGGTPGMDASEENYIPTKYNLESELTADVLTTGPNTFQFEVTSK</sequence>
<evidence type="ECO:0008006" key="4">
    <source>
        <dbReference type="Google" id="ProtNLM"/>
    </source>
</evidence>
<dbReference type="AlphaFoldDB" id="A0A517LW84"/>
<evidence type="ECO:0000313" key="3">
    <source>
        <dbReference type="Proteomes" id="UP000319557"/>
    </source>
</evidence>
<proteinExistence type="predicted"/>
<organism evidence="2 3">
    <name type="scientific">Rosistilla ulvae</name>
    <dbReference type="NCBI Taxonomy" id="1930277"/>
    <lineage>
        <taxon>Bacteria</taxon>
        <taxon>Pseudomonadati</taxon>
        <taxon>Planctomycetota</taxon>
        <taxon>Planctomycetia</taxon>
        <taxon>Pirellulales</taxon>
        <taxon>Pirellulaceae</taxon>
        <taxon>Rosistilla</taxon>
    </lineage>
</organism>
<accession>A0A517LW84</accession>
<dbReference type="RefSeq" id="WP_145342890.1">
    <property type="nucleotide sequence ID" value="NZ_CP036261.1"/>
</dbReference>
<dbReference type="PROSITE" id="PS51257">
    <property type="entry name" value="PROKAR_LIPOPROTEIN"/>
    <property type="match status" value="1"/>
</dbReference>
<dbReference type="OrthoDB" id="282075at2"/>
<dbReference type="KEGG" id="ruv:EC9_10570"/>
<gene>
    <name evidence="2" type="ORF">EC9_10570</name>
</gene>
<evidence type="ECO:0000256" key="1">
    <source>
        <dbReference type="SAM" id="SignalP"/>
    </source>
</evidence>
<keyword evidence="3" id="KW-1185">Reference proteome</keyword>